<dbReference type="RefSeq" id="WP_253062718.1">
    <property type="nucleotide sequence ID" value="NZ_JAMXWM010000015.1"/>
</dbReference>
<dbReference type="InterPro" id="IPR038729">
    <property type="entry name" value="Rad50/SbcC_AAA"/>
</dbReference>
<dbReference type="InterPro" id="IPR027417">
    <property type="entry name" value="P-loop_NTPase"/>
</dbReference>
<dbReference type="PANTHER" id="PTHR32114:SF2">
    <property type="entry name" value="ABC TRANSPORTER ABCH.3"/>
    <property type="match status" value="1"/>
</dbReference>
<evidence type="ECO:0000256" key="5">
    <source>
        <dbReference type="SAM" id="MobiDB-lite"/>
    </source>
</evidence>
<dbReference type="Pfam" id="PF13476">
    <property type="entry name" value="AAA_23"/>
    <property type="match status" value="1"/>
</dbReference>
<feature type="coiled-coil region" evidence="4">
    <location>
        <begin position="914"/>
        <end position="975"/>
    </location>
</feature>
<evidence type="ECO:0000313" key="7">
    <source>
        <dbReference type="EMBL" id="MFD2694907.1"/>
    </source>
</evidence>
<comment type="caution">
    <text evidence="7">The sequence shown here is derived from an EMBL/GenBank/DDBJ whole genome shotgun (WGS) entry which is preliminary data.</text>
</comment>
<feature type="coiled-coil region" evidence="4">
    <location>
        <begin position="724"/>
        <end position="758"/>
    </location>
</feature>
<feature type="coiled-coil region" evidence="4">
    <location>
        <begin position="222"/>
        <end position="269"/>
    </location>
</feature>
<reference evidence="8" key="1">
    <citation type="journal article" date="2019" name="Int. J. Syst. Evol. Microbiol.">
        <title>The Global Catalogue of Microorganisms (GCM) 10K type strain sequencing project: providing services to taxonomists for standard genome sequencing and annotation.</title>
        <authorList>
            <consortium name="The Broad Institute Genomics Platform"/>
            <consortium name="The Broad Institute Genome Sequencing Center for Infectious Disease"/>
            <person name="Wu L."/>
            <person name="Ma J."/>
        </authorList>
    </citation>
    <scope>NUCLEOTIDE SEQUENCE [LARGE SCALE GENOMIC DNA]</scope>
    <source>
        <strain evidence="8">TISTR 2466</strain>
    </source>
</reference>
<proteinExistence type="inferred from homology"/>
<dbReference type="Pfam" id="PF13558">
    <property type="entry name" value="SbcC_Walker_B"/>
    <property type="match status" value="1"/>
</dbReference>
<dbReference type="Proteomes" id="UP001597399">
    <property type="component" value="Unassembled WGS sequence"/>
</dbReference>
<dbReference type="EMBL" id="JBHUMQ010000033">
    <property type="protein sequence ID" value="MFD2694907.1"/>
    <property type="molecule type" value="Genomic_DNA"/>
</dbReference>
<keyword evidence="4" id="KW-0175">Coiled coil</keyword>
<dbReference type="Gene3D" id="3.40.50.300">
    <property type="entry name" value="P-loop containing nucleotide triphosphate hydrolases"/>
    <property type="match status" value="2"/>
</dbReference>
<feature type="coiled-coil region" evidence="4">
    <location>
        <begin position="369"/>
        <end position="417"/>
    </location>
</feature>
<feature type="coiled-coil region" evidence="4">
    <location>
        <begin position="795"/>
        <end position="822"/>
    </location>
</feature>
<feature type="coiled-coil region" evidence="4">
    <location>
        <begin position="448"/>
        <end position="475"/>
    </location>
</feature>
<evidence type="ECO:0000256" key="4">
    <source>
        <dbReference type="SAM" id="Coils"/>
    </source>
</evidence>
<sequence>MKPIELTLNGLNSFREEQHIDFEALCADGLFGIFGPTGSGKSTILDGITLALYGTVERAANNTSGILNQLEQQMSVGFTFELSGDETEQYRAERSYKRTKDGGLRLASCRLLKLGAVNEVIADKERDLTRSVQEILGLTHDDFTRAVVLPQGKFAEFLTLKGNDRRKMLQRLFHLERYGDELSARLKRAFDERKQWLQIVSEKQAMLGDASEEAVHAAIKRCTEIERKLTLSRTNLEKVEAEKHLFEQIRSMIEDKKAKAQALQKLMQEKDKYAAIKIKLSRSEAADKLMPYLDALRDAELDTTKARDEHAEARRRFEHAKAQFEAAKKKREDRKKNSEEKMPSLDERRQKFLQGASIQSQLKSEWNALRELQSAKNNLEQSRDKARTALAQEQQRLNELKKNVQIKESELATLEVSSDRRALIQQALQEKKEIDSLDGYLGEKRGEWLQLRDALEKCKQEINRLENEQTQINKKDLLLFKQNQEIYNRTVDTIRLIRSAQAFVDVQNKKVEQERERINRHNLSLQLVAALREGEPCPVCGSLHHPSPEAGDMLLSDAEIDAKKNFYQKTTEFLINQLQETRICAAQLEQQAKAFSDSVQAAVPSGHEIHDASLSIDFAEWGRLGIKELLNQIMLAVKEEEQDQLHVADQLVTQLERARMIESQRSKCDTQAAMYKEKMTALKKQAIEKKQERDVQLKEWNARFSSFDKVQEQASAIRGADQKAEHLHVEVQQMKKALSQLEQKVDQDQEIVRGLDEQRSEWVGRQEASKKSLHQWREQLHALELSEDMPLNQLALDSEKEMSRLKQEMESAEHMAQTAMETYHRMDKECANASAREDRAVKTHQSASAKWEERLAASQFDQRDHVQRAHLNDDERVRLSEDLTSYEEQTTKLSSEIQSISEKLGNQSVSKAQLDELRQQWVELKEKVQSLIKSVGAATKERENLEKNHKLFLKLESERKKNQKASDQYEKLQRVFRGNAFVEFVAEEQLQQVCAAASKRLGELTHNRYVLEVDEEGGFIIRDNGNGGVYRPVASLSGGETFLTSLALALSLSEQIQLRGNVPLQFFFLDEGFGSLDPDLLDTVVTALEKLHMRRLAIGIISHVPEMRERLPRRLIVSPAIPSGRGSRVHMEMI</sequence>
<evidence type="ECO:0000256" key="2">
    <source>
        <dbReference type="ARBA" id="ARBA00011322"/>
    </source>
</evidence>
<feature type="domain" description="Rad50/SbcC-type AAA" evidence="6">
    <location>
        <begin position="5"/>
        <end position="268"/>
    </location>
</feature>
<evidence type="ECO:0000256" key="1">
    <source>
        <dbReference type="ARBA" id="ARBA00006930"/>
    </source>
</evidence>
<feature type="coiled-coil region" evidence="4">
    <location>
        <begin position="638"/>
        <end position="692"/>
    </location>
</feature>
<dbReference type="SUPFAM" id="SSF52540">
    <property type="entry name" value="P-loop containing nucleoside triphosphate hydrolases"/>
    <property type="match status" value="1"/>
</dbReference>
<evidence type="ECO:0000256" key="3">
    <source>
        <dbReference type="ARBA" id="ARBA00013368"/>
    </source>
</evidence>
<comment type="similarity">
    <text evidence="1">Belongs to the SMC family. SbcC subfamily.</text>
</comment>
<feature type="region of interest" description="Disordered" evidence="5">
    <location>
        <begin position="320"/>
        <end position="349"/>
    </location>
</feature>
<accession>A0ABW5S702</accession>
<evidence type="ECO:0000313" key="8">
    <source>
        <dbReference type="Proteomes" id="UP001597399"/>
    </source>
</evidence>
<gene>
    <name evidence="7" type="ORF">ACFSUE_14915</name>
</gene>
<evidence type="ECO:0000259" key="6">
    <source>
        <dbReference type="Pfam" id="PF13476"/>
    </source>
</evidence>
<keyword evidence="8" id="KW-1185">Reference proteome</keyword>
<name>A0ABW5S702_9BACL</name>
<organism evidence="7 8">
    <name type="scientific">Sporolactobacillus shoreicorticis</name>
    <dbReference type="NCBI Taxonomy" id="1923877"/>
    <lineage>
        <taxon>Bacteria</taxon>
        <taxon>Bacillati</taxon>
        <taxon>Bacillota</taxon>
        <taxon>Bacilli</taxon>
        <taxon>Bacillales</taxon>
        <taxon>Sporolactobacillaceae</taxon>
        <taxon>Sporolactobacillus</taxon>
    </lineage>
</organism>
<protein>
    <recommendedName>
        <fullName evidence="3">Nuclease SbcCD subunit C</fullName>
    </recommendedName>
</protein>
<comment type="subunit">
    <text evidence="2">Heterodimer of SbcC and SbcD.</text>
</comment>
<feature type="compositionally biased region" description="Basic and acidic residues" evidence="5">
    <location>
        <begin position="334"/>
        <end position="349"/>
    </location>
</feature>
<dbReference type="PANTHER" id="PTHR32114">
    <property type="entry name" value="ABC TRANSPORTER ABCH.3"/>
    <property type="match status" value="1"/>
</dbReference>